<reference evidence="11 12" key="1">
    <citation type="submission" date="2023-07" db="EMBL/GenBank/DDBJ databases">
        <title>Genomic Encyclopedia of Type Strains, Phase IV (KMG-IV): sequencing the most valuable type-strain genomes for metagenomic binning, comparative biology and taxonomic classification.</title>
        <authorList>
            <person name="Goeker M."/>
        </authorList>
    </citation>
    <scope>NUCLEOTIDE SEQUENCE [LARGE SCALE GENOMIC DNA]</scope>
    <source>
        <strain evidence="11 12">DSM 27594</strain>
    </source>
</reference>
<dbReference type="EMBL" id="JAUSTW010000015">
    <property type="protein sequence ID" value="MDQ0202028.1"/>
    <property type="molecule type" value="Genomic_DNA"/>
</dbReference>
<dbReference type="NCBIfam" id="TIGR00589">
    <property type="entry name" value="ogt"/>
    <property type="match status" value="1"/>
</dbReference>
<evidence type="ECO:0000256" key="5">
    <source>
        <dbReference type="ARBA" id="ARBA00022763"/>
    </source>
</evidence>
<comment type="similarity">
    <text evidence="8">Belongs to the MGMT family.</text>
</comment>
<dbReference type="InterPro" id="IPR023546">
    <property type="entry name" value="MGMT"/>
</dbReference>
<evidence type="ECO:0000256" key="8">
    <source>
        <dbReference type="HAMAP-Rule" id="MF_00772"/>
    </source>
</evidence>
<dbReference type="Pfam" id="PF01035">
    <property type="entry name" value="DNA_binding_1"/>
    <property type="match status" value="1"/>
</dbReference>
<dbReference type="InterPro" id="IPR036388">
    <property type="entry name" value="WH-like_DNA-bd_sf"/>
</dbReference>
<evidence type="ECO:0000259" key="10">
    <source>
        <dbReference type="Pfam" id="PF02870"/>
    </source>
</evidence>
<keyword evidence="12" id="KW-1185">Reference proteome</keyword>
<dbReference type="HAMAP" id="MF_00772">
    <property type="entry name" value="OGT"/>
    <property type="match status" value="1"/>
</dbReference>
<feature type="active site" description="Nucleophile; methyl group acceptor" evidence="8">
    <location>
        <position position="130"/>
    </location>
</feature>
<comment type="function">
    <text evidence="8">Involved in the cellular defense against the biological effects of O6-methylguanine (O6-MeG) and O4-methylthymine (O4-MeT) in DNA. Repairs the methylated nucleobase in DNA by stoichiometrically transferring the methyl group to a cysteine residue in the enzyme. This is a suicide reaction: the enzyme is irreversibly inactivated.</text>
</comment>
<proteinExistence type="inferred from homology"/>
<dbReference type="InterPro" id="IPR008332">
    <property type="entry name" value="MethylG_MeTrfase_N"/>
</dbReference>
<dbReference type="RefSeq" id="WP_307413844.1">
    <property type="nucleotide sequence ID" value="NZ_JAUSTW010000015.1"/>
</dbReference>
<evidence type="ECO:0000259" key="9">
    <source>
        <dbReference type="Pfam" id="PF01035"/>
    </source>
</evidence>
<dbReference type="Pfam" id="PF02870">
    <property type="entry name" value="Methyltransf_1N"/>
    <property type="match status" value="1"/>
</dbReference>
<dbReference type="InterPro" id="IPR001497">
    <property type="entry name" value="MethylDNA_cys_MeTrfase_AS"/>
</dbReference>
<evidence type="ECO:0000256" key="3">
    <source>
        <dbReference type="ARBA" id="ARBA00022603"/>
    </source>
</evidence>
<dbReference type="PANTHER" id="PTHR10815:SF5">
    <property type="entry name" value="METHYLATED-DNA--PROTEIN-CYSTEINE METHYLTRANSFERASE"/>
    <property type="match status" value="1"/>
</dbReference>
<dbReference type="SUPFAM" id="SSF53155">
    <property type="entry name" value="Methylated DNA-protein cysteine methyltransferase domain"/>
    <property type="match status" value="1"/>
</dbReference>
<dbReference type="GO" id="GO:0003908">
    <property type="term" value="F:methylated-DNA-[protein]-cysteine S-methyltransferase activity"/>
    <property type="evidence" value="ECO:0007669"/>
    <property type="project" value="UniProtKB-EC"/>
</dbReference>
<dbReference type="Gene3D" id="3.30.160.70">
    <property type="entry name" value="Methylated DNA-protein cysteine methyltransferase domain"/>
    <property type="match status" value="1"/>
</dbReference>
<comment type="catalytic activity">
    <reaction evidence="7 8">
        <text>a 6-O-methyl-2'-deoxyguanosine in DNA + L-cysteinyl-[protein] = S-methyl-L-cysteinyl-[protein] + a 2'-deoxyguanosine in DNA</text>
        <dbReference type="Rhea" id="RHEA:24000"/>
        <dbReference type="Rhea" id="RHEA-COMP:10131"/>
        <dbReference type="Rhea" id="RHEA-COMP:10132"/>
        <dbReference type="Rhea" id="RHEA-COMP:11367"/>
        <dbReference type="Rhea" id="RHEA-COMP:11368"/>
        <dbReference type="ChEBI" id="CHEBI:29950"/>
        <dbReference type="ChEBI" id="CHEBI:82612"/>
        <dbReference type="ChEBI" id="CHEBI:85445"/>
        <dbReference type="ChEBI" id="CHEBI:85448"/>
        <dbReference type="EC" id="2.1.1.63"/>
    </reaction>
</comment>
<evidence type="ECO:0000256" key="4">
    <source>
        <dbReference type="ARBA" id="ARBA00022679"/>
    </source>
</evidence>
<evidence type="ECO:0000256" key="6">
    <source>
        <dbReference type="ARBA" id="ARBA00023204"/>
    </source>
</evidence>
<feature type="domain" description="Methylated-DNA-[protein]-cysteine S-methyltransferase DNA binding" evidence="9">
    <location>
        <begin position="79"/>
        <end position="159"/>
    </location>
</feature>
<evidence type="ECO:0000256" key="2">
    <source>
        <dbReference type="ARBA" id="ARBA00022490"/>
    </source>
</evidence>
<dbReference type="PANTHER" id="PTHR10815">
    <property type="entry name" value="METHYLATED-DNA--PROTEIN-CYSTEINE METHYLTRANSFERASE"/>
    <property type="match status" value="1"/>
</dbReference>
<comment type="miscellaneous">
    <text evidence="8">This enzyme catalyzes only one turnover and therefore is not strictly catalytic. According to one definition, an enzyme is a biocatalyst that acts repeatedly and over many reaction cycles.</text>
</comment>
<dbReference type="Gene3D" id="1.10.10.10">
    <property type="entry name" value="Winged helix-like DNA-binding domain superfamily/Winged helix DNA-binding domain"/>
    <property type="match status" value="1"/>
</dbReference>
<accession>A0ABT9Y2I2</accession>
<keyword evidence="2 8" id="KW-0963">Cytoplasm</keyword>
<organism evidence="11 12">
    <name type="scientific">Neobacillus ginsengisoli</name>
    <dbReference type="NCBI Taxonomy" id="904295"/>
    <lineage>
        <taxon>Bacteria</taxon>
        <taxon>Bacillati</taxon>
        <taxon>Bacillota</taxon>
        <taxon>Bacilli</taxon>
        <taxon>Bacillales</taxon>
        <taxon>Bacillaceae</taxon>
        <taxon>Neobacillus</taxon>
    </lineage>
</organism>
<dbReference type="GO" id="GO:0032259">
    <property type="term" value="P:methylation"/>
    <property type="evidence" value="ECO:0007669"/>
    <property type="project" value="UniProtKB-KW"/>
</dbReference>
<dbReference type="InterPro" id="IPR036217">
    <property type="entry name" value="MethylDNA_cys_MeTrfase_DNAb"/>
</dbReference>
<feature type="domain" description="Methylguanine DNA methyltransferase ribonuclease-like" evidence="10">
    <location>
        <begin position="7"/>
        <end position="75"/>
    </location>
</feature>
<comment type="catalytic activity">
    <reaction evidence="1 8">
        <text>a 4-O-methyl-thymidine in DNA + L-cysteinyl-[protein] = a thymidine in DNA + S-methyl-L-cysteinyl-[protein]</text>
        <dbReference type="Rhea" id="RHEA:53428"/>
        <dbReference type="Rhea" id="RHEA-COMP:10131"/>
        <dbReference type="Rhea" id="RHEA-COMP:10132"/>
        <dbReference type="Rhea" id="RHEA-COMP:13555"/>
        <dbReference type="Rhea" id="RHEA-COMP:13556"/>
        <dbReference type="ChEBI" id="CHEBI:29950"/>
        <dbReference type="ChEBI" id="CHEBI:82612"/>
        <dbReference type="ChEBI" id="CHEBI:137386"/>
        <dbReference type="ChEBI" id="CHEBI:137387"/>
        <dbReference type="EC" id="2.1.1.63"/>
    </reaction>
</comment>
<evidence type="ECO:0000313" key="11">
    <source>
        <dbReference type="EMBL" id="MDQ0202028.1"/>
    </source>
</evidence>
<dbReference type="PROSITE" id="PS00374">
    <property type="entry name" value="MGMT"/>
    <property type="match status" value="1"/>
</dbReference>
<comment type="subcellular location">
    <subcellularLocation>
        <location evidence="8">Cytoplasm</location>
    </subcellularLocation>
</comment>
<dbReference type="SUPFAM" id="SSF46767">
    <property type="entry name" value="Methylated DNA-protein cysteine methyltransferase, C-terminal domain"/>
    <property type="match status" value="1"/>
</dbReference>
<gene>
    <name evidence="11" type="ORF">J2S10_005239</name>
</gene>
<evidence type="ECO:0000313" key="12">
    <source>
        <dbReference type="Proteomes" id="UP001224122"/>
    </source>
</evidence>
<keyword evidence="3 8" id="KW-0489">Methyltransferase</keyword>
<dbReference type="InterPro" id="IPR036631">
    <property type="entry name" value="MGMT_N_sf"/>
</dbReference>
<sequence>MSLGFAAYQSPIGIIRVIADESGVKRVELFEEDWNKFLKENPTIKEDRTLCGEAVRQLDEYFNGLRKEFDLPLSIEGTEFRKKVWNALLNIPYGEIRSYSDVAEMIGNPKAVRAVGQANRANQLPIIIPCHRVIGKGGSLVGYAGSNTPIKEMLLEAEGHKTKS</sequence>
<evidence type="ECO:0000256" key="1">
    <source>
        <dbReference type="ARBA" id="ARBA00001286"/>
    </source>
</evidence>
<keyword evidence="5 8" id="KW-0227">DNA damage</keyword>
<dbReference type="EC" id="2.1.1.63" evidence="8"/>
<evidence type="ECO:0000256" key="7">
    <source>
        <dbReference type="ARBA" id="ARBA00049348"/>
    </source>
</evidence>
<dbReference type="CDD" id="cd06445">
    <property type="entry name" value="ATase"/>
    <property type="match status" value="1"/>
</dbReference>
<comment type="caution">
    <text evidence="11">The sequence shown here is derived from an EMBL/GenBank/DDBJ whole genome shotgun (WGS) entry which is preliminary data.</text>
</comment>
<protein>
    <recommendedName>
        <fullName evidence="8">Methylated-DNA--protein-cysteine methyltransferase</fullName>
        <ecNumber evidence="8">2.1.1.63</ecNumber>
    </recommendedName>
    <alternativeName>
        <fullName evidence="8">6-O-methylguanine-DNA methyltransferase</fullName>
        <shortName evidence="8">MGMT</shortName>
    </alternativeName>
    <alternativeName>
        <fullName evidence="8">O-6-methylguanine-DNA-alkyltransferase</fullName>
    </alternativeName>
</protein>
<name>A0ABT9Y2I2_9BACI</name>
<dbReference type="Proteomes" id="UP001224122">
    <property type="component" value="Unassembled WGS sequence"/>
</dbReference>
<dbReference type="InterPro" id="IPR014048">
    <property type="entry name" value="MethylDNA_cys_MeTrfase_DNA-bd"/>
</dbReference>
<keyword evidence="6 8" id="KW-0234">DNA repair</keyword>
<keyword evidence="4 8" id="KW-0808">Transferase</keyword>